<comment type="caution">
    <text evidence="2">The sequence shown here is derived from an EMBL/GenBank/DDBJ whole genome shotgun (WGS) entry which is preliminary data.</text>
</comment>
<dbReference type="EMBL" id="JAMKFB020000016">
    <property type="protein sequence ID" value="KAL0173140.1"/>
    <property type="molecule type" value="Genomic_DNA"/>
</dbReference>
<dbReference type="Proteomes" id="UP001529510">
    <property type="component" value="Unassembled WGS sequence"/>
</dbReference>
<dbReference type="AlphaFoldDB" id="A0ABD0PH98"/>
<feature type="region of interest" description="Disordered" evidence="1">
    <location>
        <begin position="1"/>
        <end position="42"/>
    </location>
</feature>
<protein>
    <submittedName>
        <fullName evidence="2">Uncharacterized protein</fullName>
    </submittedName>
</protein>
<gene>
    <name evidence="2" type="ORF">M9458_033451</name>
</gene>
<accession>A0ABD0PH98</accession>
<evidence type="ECO:0000313" key="3">
    <source>
        <dbReference type="Proteomes" id="UP001529510"/>
    </source>
</evidence>
<reference evidence="2 3" key="1">
    <citation type="submission" date="2024-05" db="EMBL/GenBank/DDBJ databases">
        <title>Genome sequencing and assembly of Indian major carp, Cirrhinus mrigala (Hamilton, 1822).</title>
        <authorList>
            <person name="Mohindra V."/>
            <person name="Chowdhury L.M."/>
            <person name="Lal K."/>
            <person name="Jena J.K."/>
        </authorList>
    </citation>
    <scope>NUCLEOTIDE SEQUENCE [LARGE SCALE GENOMIC DNA]</scope>
    <source>
        <strain evidence="2">CM1030</strain>
        <tissue evidence="2">Blood</tissue>
    </source>
</reference>
<name>A0ABD0PH98_CIRMR</name>
<evidence type="ECO:0000313" key="2">
    <source>
        <dbReference type="EMBL" id="KAL0173140.1"/>
    </source>
</evidence>
<sequence>ETQAPPPAASHGEDGRSDQHALLQRPSPPRKGQHELQHRDDARVSMTCLGDGHLRHVPGAVPESRDYGAEMITAFTINRRDIRHQMASQNGGSSSKPGSDHILKP</sequence>
<proteinExistence type="predicted"/>
<feature type="non-terminal residue" evidence="2">
    <location>
        <position position="105"/>
    </location>
</feature>
<feature type="compositionally biased region" description="Basic and acidic residues" evidence="1">
    <location>
        <begin position="32"/>
        <end position="42"/>
    </location>
</feature>
<feature type="region of interest" description="Disordered" evidence="1">
    <location>
        <begin position="81"/>
        <end position="105"/>
    </location>
</feature>
<organism evidence="2 3">
    <name type="scientific">Cirrhinus mrigala</name>
    <name type="common">Mrigala</name>
    <dbReference type="NCBI Taxonomy" id="683832"/>
    <lineage>
        <taxon>Eukaryota</taxon>
        <taxon>Metazoa</taxon>
        <taxon>Chordata</taxon>
        <taxon>Craniata</taxon>
        <taxon>Vertebrata</taxon>
        <taxon>Euteleostomi</taxon>
        <taxon>Actinopterygii</taxon>
        <taxon>Neopterygii</taxon>
        <taxon>Teleostei</taxon>
        <taxon>Ostariophysi</taxon>
        <taxon>Cypriniformes</taxon>
        <taxon>Cyprinidae</taxon>
        <taxon>Labeoninae</taxon>
        <taxon>Labeonini</taxon>
        <taxon>Cirrhinus</taxon>
    </lineage>
</organism>
<keyword evidence="3" id="KW-1185">Reference proteome</keyword>
<evidence type="ECO:0000256" key="1">
    <source>
        <dbReference type="SAM" id="MobiDB-lite"/>
    </source>
</evidence>
<feature type="non-terminal residue" evidence="2">
    <location>
        <position position="1"/>
    </location>
</feature>
<feature type="compositionally biased region" description="Polar residues" evidence="1">
    <location>
        <begin position="86"/>
        <end position="97"/>
    </location>
</feature>